<dbReference type="EMBL" id="UINC01000660">
    <property type="protein sequence ID" value="SUZ59061.1"/>
    <property type="molecule type" value="Genomic_DNA"/>
</dbReference>
<organism evidence="1">
    <name type="scientific">marine metagenome</name>
    <dbReference type="NCBI Taxonomy" id="408172"/>
    <lineage>
        <taxon>unclassified sequences</taxon>
        <taxon>metagenomes</taxon>
        <taxon>ecological metagenomes</taxon>
    </lineage>
</organism>
<gene>
    <name evidence="1" type="ORF">METZ01_LOCUS11915</name>
</gene>
<name>A0A381NWS3_9ZZZZ</name>
<protein>
    <recommendedName>
        <fullName evidence="2">Phytanoyl-CoA dioxygenase</fullName>
    </recommendedName>
</protein>
<proteinExistence type="predicted"/>
<sequence length="292" mass="33060">MLTLEHRIKFFDILCARFSGVRHDKLLISYKIPEVQFEEFRLATLQYMLAMLSNPVPISNEAKFLQTFEGETVANMTPNGKLMPKSHLVSGFNRWVQTAADMLETLNIEDLISSIRMPVLRFKAGGEVSEELIQRPFSTYKRHTESMFGHPRNTLCFHAPILGDVEGNHLNFFSYPEGYKEDSFDPVVKGYDDCELTKGCSRLPVKPRSGYLYLSDATSVHASQRTSPSVGSRVSMELFCLSKTVNGEEGESQQELDVTLTPNVFFELGRTKMFIPKDTMSGMTELNSLVDK</sequence>
<evidence type="ECO:0000313" key="1">
    <source>
        <dbReference type="EMBL" id="SUZ59061.1"/>
    </source>
</evidence>
<dbReference type="AlphaFoldDB" id="A0A381NWS3"/>
<evidence type="ECO:0008006" key="2">
    <source>
        <dbReference type="Google" id="ProtNLM"/>
    </source>
</evidence>
<accession>A0A381NWS3</accession>
<reference evidence="1" key="1">
    <citation type="submission" date="2018-05" db="EMBL/GenBank/DDBJ databases">
        <authorList>
            <person name="Lanie J.A."/>
            <person name="Ng W.-L."/>
            <person name="Kazmierczak K.M."/>
            <person name="Andrzejewski T.M."/>
            <person name="Davidsen T.M."/>
            <person name="Wayne K.J."/>
            <person name="Tettelin H."/>
            <person name="Glass J.I."/>
            <person name="Rusch D."/>
            <person name="Podicherti R."/>
            <person name="Tsui H.-C.T."/>
            <person name="Winkler M.E."/>
        </authorList>
    </citation>
    <scope>NUCLEOTIDE SEQUENCE</scope>
</reference>